<dbReference type="RefSeq" id="XP_045289011.1">
    <property type="nucleotide sequence ID" value="XM_045430868.1"/>
</dbReference>
<dbReference type="AlphaFoldDB" id="C0NKY9"/>
<protein>
    <submittedName>
        <fullName evidence="1">Uncharacterized protein</fullName>
    </submittedName>
</protein>
<sequence>MWILTSSKPPIIHETLTPNSPLRQNLKDRFAVQAQTCSEMNSRSEPCRPVCTGYGACRYQTDYEKRGLRAIASDLAFVLFHALWSIFVRTWSEHLNAISALASYPVWDADGPCADNWTAPTFLGKTSGYKSWIKTIKFAEAGAAQTCCIMFIFYGRQTCPHANSTHRK</sequence>
<keyword evidence="2" id="KW-1185">Reference proteome</keyword>
<dbReference type="EMBL" id="GG663366">
    <property type="protein sequence ID" value="EEH08530.1"/>
    <property type="molecule type" value="Genomic_DNA"/>
</dbReference>
<dbReference type="InParanoid" id="C0NKY9"/>
<evidence type="ECO:0000313" key="2">
    <source>
        <dbReference type="Proteomes" id="UP000001631"/>
    </source>
</evidence>
<evidence type="ECO:0000313" key="1">
    <source>
        <dbReference type="EMBL" id="EEH08530.1"/>
    </source>
</evidence>
<reference evidence="1" key="1">
    <citation type="submission" date="2009-02" db="EMBL/GenBank/DDBJ databases">
        <title>The Genome Sequence of Ajellomyces capsulatus strain G186AR.</title>
        <authorList>
            <consortium name="The Broad Institute Genome Sequencing Platform"/>
            <person name="Champion M."/>
            <person name="Cuomo C."/>
            <person name="Ma L.-J."/>
            <person name="Henn M.R."/>
            <person name="Sil A."/>
            <person name="Goldman B."/>
            <person name="Young S.K."/>
            <person name="Kodira C.D."/>
            <person name="Zeng Q."/>
            <person name="Koehrsen M."/>
            <person name="Alvarado L."/>
            <person name="Berlin A."/>
            <person name="Borenstein D."/>
            <person name="Chen Z."/>
            <person name="Engels R."/>
            <person name="Freedman E."/>
            <person name="Gellesch M."/>
            <person name="Goldberg J."/>
            <person name="Griggs A."/>
            <person name="Gujja S."/>
            <person name="Heiman D."/>
            <person name="Hepburn T."/>
            <person name="Howarth C."/>
            <person name="Jen D."/>
            <person name="Larson L."/>
            <person name="Lewis B."/>
            <person name="Mehta T."/>
            <person name="Park D."/>
            <person name="Pearson M."/>
            <person name="Roberts A."/>
            <person name="Saif S."/>
            <person name="Shea T."/>
            <person name="Shenoy N."/>
            <person name="Sisk P."/>
            <person name="Stolte C."/>
            <person name="Sykes S."/>
            <person name="Walk T."/>
            <person name="White J."/>
            <person name="Yandava C."/>
            <person name="Klein B."/>
            <person name="McEwen J.G."/>
            <person name="Puccia R."/>
            <person name="Goldman G.H."/>
            <person name="Felipe M.S."/>
            <person name="Nino-Vega G."/>
            <person name="San-Blas G."/>
            <person name="Taylor J."/>
            <person name="Mendoza L."/>
            <person name="Galagan J."/>
            <person name="Nusbaum C."/>
            <person name="Birren B."/>
        </authorList>
    </citation>
    <scope>NUCLEOTIDE SEQUENCE</scope>
    <source>
        <strain evidence="1">G186AR</strain>
    </source>
</reference>
<proteinExistence type="predicted"/>
<accession>C0NKY9</accession>
<dbReference type="HOGENOM" id="CLU_1586012_0_0_1"/>
<organism evidence="1 2">
    <name type="scientific">Ajellomyces capsulatus (strain G186AR / H82 / ATCC MYA-2454 / RMSCC 2432)</name>
    <name type="common">Darling's disease fungus</name>
    <name type="synonym">Histoplasma capsulatum</name>
    <dbReference type="NCBI Taxonomy" id="447093"/>
    <lineage>
        <taxon>Eukaryota</taxon>
        <taxon>Fungi</taxon>
        <taxon>Dikarya</taxon>
        <taxon>Ascomycota</taxon>
        <taxon>Pezizomycotina</taxon>
        <taxon>Eurotiomycetes</taxon>
        <taxon>Eurotiomycetidae</taxon>
        <taxon>Onygenales</taxon>
        <taxon>Ajellomycetaceae</taxon>
        <taxon>Histoplasma</taxon>
    </lineage>
</organism>
<dbReference type="GeneID" id="69036835"/>
<name>C0NKY9_AJECG</name>
<dbReference type="Proteomes" id="UP000001631">
    <property type="component" value="Unassembled WGS sequence"/>
</dbReference>
<gene>
    <name evidence="1" type="ORF">HCBG_03819</name>
</gene>